<dbReference type="OrthoDB" id="9781701at2"/>
<dbReference type="NCBIfam" id="TIGR03586">
    <property type="entry name" value="PseI"/>
    <property type="match status" value="1"/>
</dbReference>
<dbReference type="EMBL" id="FNOM01000009">
    <property type="protein sequence ID" value="SDX54080.1"/>
    <property type="molecule type" value="Genomic_DNA"/>
</dbReference>
<dbReference type="GO" id="GO:0016051">
    <property type="term" value="P:carbohydrate biosynthetic process"/>
    <property type="evidence" value="ECO:0007669"/>
    <property type="project" value="InterPro"/>
</dbReference>
<dbReference type="InterPro" id="IPR013974">
    <property type="entry name" value="SAF"/>
</dbReference>
<protein>
    <submittedName>
        <fullName evidence="2">N-acetylneuraminate synthase</fullName>
    </submittedName>
</protein>
<evidence type="ECO:0000259" key="1">
    <source>
        <dbReference type="PROSITE" id="PS50844"/>
    </source>
</evidence>
<dbReference type="CDD" id="cd11615">
    <property type="entry name" value="SAF_NeuB_like"/>
    <property type="match status" value="1"/>
</dbReference>
<dbReference type="STRING" id="564137.SAMN04488238_109180"/>
<feature type="domain" description="AFP-like" evidence="1">
    <location>
        <begin position="292"/>
        <end position="350"/>
    </location>
</feature>
<evidence type="ECO:0000313" key="2">
    <source>
        <dbReference type="EMBL" id="SDX54080.1"/>
    </source>
</evidence>
<dbReference type="RefSeq" id="WP_092891402.1">
    <property type="nucleotide sequence ID" value="NZ_CP061498.1"/>
</dbReference>
<evidence type="ECO:0000313" key="3">
    <source>
        <dbReference type="Proteomes" id="UP000198539"/>
    </source>
</evidence>
<dbReference type="Pfam" id="PF03102">
    <property type="entry name" value="NeuB"/>
    <property type="match status" value="1"/>
</dbReference>
<organism evidence="2 3">
    <name type="scientific">Roseicitreum antarcticum</name>
    <dbReference type="NCBI Taxonomy" id="564137"/>
    <lineage>
        <taxon>Bacteria</taxon>
        <taxon>Pseudomonadati</taxon>
        <taxon>Pseudomonadota</taxon>
        <taxon>Alphaproteobacteria</taxon>
        <taxon>Rhodobacterales</taxon>
        <taxon>Paracoccaceae</taxon>
        <taxon>Roseicitreum</taxon>
    </lineage>
</organism>
<dbReference type="PROSITE" id="PS50844">
    <property type="entry name" value="AFP_LIKE"/>
    <property type="match status" value="1"/>
</dbReference>
<dbReference type="Proteomes" id="UP000198539">
    <property type="component" value="Unassembled WGS sequence"/>
</dbReference>
<dbReference type="PANTHER" id="PTHR42966">
    <property type="entry name" value="N-ACETYLNEURAMINATE SYNTHASE"/>
    <property type="match status" value="1"/>
</dbReference>
<accession>A0A1H3CJA3</accession>
<dbReference type="InterPro" id="IPR020030">
    <property type="entry name" value="Pseudaminic_synth_PseI"/>
</dbReference>
<dbReference type="SMART" id="SM00858">
    <property type="entry name" value="SAF"/>
    <property type="match status" value="1"/>
</dbReference>
<keyword evidence="3" id="KW-1185">Reference proteome</keyword>
<dbReference type="Gene3D" id="3.90.1210.10">
    <property type="entry name" value="Antifreeze-like/N-acetylneuraminic acid synthase C-terminal domain"/>
    <property type="match status" value="1"/>
</dbReference>
<dbReference type="InterPro" id="IPR036732">
    <property type="entry name" value="AFP_Neu5c_C_sf"/>
</dbReference>
<dbReference type="Pfam" id="PF08666">
    <property type="entry name" value="SAF"/>
    <property type="match status" value="1"/>
</dbReference>
<proteinExistence type="predicted"/>
<dbReference type="SUPFAM" id="SSF51569">
    <property type="entry name" value="Aldolase"/>
    <property type="match status" value="1"/>
</dbReference>
<dbReference type="InterPro" id="IPR013785">
    <property type="entry name" value="Aldolase_TIM"/>
</dbReference>
<dbReference type="GO" id="GO:0047444">
    <property type="term" value="F:N-acylneuraminate-9-phosphate synthase activity"/>
    <property type="evidence" value="ECO:0007669"/>
    <property type="project" value="TreeGrafter"/>
</dbReference>
<name>A0A1H3CJA3_9RHOB</name>
<dbReference type="AlphaFoldDB" id="A0A1H3CJA3"/>
<gene>
    <name evidence="2" type="ORF">SAMN04488238_109180</name>
</gene>
<dbReference type="InterPro" id="IPR057736">
    <property type="entry name" value="SAF_PseI/NeuA/NeuB"/>
</dbReference>
<dbReference type="SUPFAM" id="SSF51269">
    <property type="entry name" value="AFP III-like domain"/>
    <property type="match status" value="1"/>
</dbReference>
<dbReference type="PANTHER" id="PTHR42966:SF2">
    <property type="entry name" value="PSEUDAMINIC ACID SYNTHASE"/>
    <property type="match status" value="1"/>
</dbReference>
<dbReference type="InterPro" id="IPR006190">
    <property type="entry name" value="SAF_AFP_Neu5Ac"/>
</dbReference>
<sequence>MTPFQIAGRQIGAGQPPYIIAELSGNHNGVLERALALVDAAADAGADAVKLQTYTADTITIDVERPEFRISGGLWDGRSLHELYREASTPWEWHAALFDRARERGLHCFSSPFDPTAVAFLATLDAPAYKIASFEIVDTPLIREVGAQGKPVIISTGVASLGEIEEGLRAAREGGAAGVALLHCVSAYPAAVEDMRLSTIATLAAAFDVPVGLSDHSPGATVAVAAVALGACIIEKHLTLARADGGPDAAFSLEPAEFAALVQDCRTAHLALGAPRHDRVGIGGENALFRRSLYVVADVAAGATLNEENVRSIRPGLGLAPRHLPEVLGRPATRVLRRGEPLDFTMVGPKA</sequence>
<dbReference type="InterPro" id="IPR013132">
    <property type="entry name" value="PseI/NeuA/B-like_N"/>
</dbReference>
<reference evidence="2 3" key="1">
    <citation type="submission" date="2016-10" db="EMBL/GenBank/DDBJ databases">
        <authorList>
            <person name="de Groot N.N."/>
        </authorList>
    </citation>
    <scope>NUCLEOTIDE SEQUENCE [LARGE SCALE GENOMIC DNA]</scope>
    <source>
        <strain evidence="2 3">CGMCC 1.8894</strain>
    </source>
</reference>
<dbReference type="InterPro" id="IPR051690">
    <property type="entry name" value="PseI-like"/>
</dbReference>
<dbReference type="Gene3D" id="3.20.20.70">
    <property type="entry name" value="Aldolase class I"/>
    <property type="match status" value="1"/>
</dbReference>